<feature type="compositionally biased region" description="Low complexity" evidence="1">
    <location>
        <begin position="278"/>
        <end position="287"/>
    </location>
</feature>
<evidence type="ECO:0000313" key="2">
    <source>
        <dbReference type="EMBL" id="RZF41526.1"/>
    </source>
</evidence>
<dbReference type="EMBL" id="QKKF02016774">
    <property type="protein sequence ID" value="RZF41526.1"/>
    <property type="molecule type" value="Genomic_DNA"/>
</dbReference>
<accession>A0A482X793</accession>
<dbReference type="AlphaFoldDB" id="A0A482X793"/>
<feature type="compositionally biased region" description="Polar residues" evidence="1">
    <location>
        <begin position="97"/>
        <end position="106"/>
    </location>
</feature>
<feature type="compositionally biased region" description="Basic and acidic residues" evidence="1">
    <location>
        <begin position="345"/>
        <end position="354"/>
    </location>
</feature>
<dbReference type="PANTHER" id="PTHR34491:SF82">
    <property type="entry name" value="CHROMOSOME UNDETERMINED SCAFFOLD_21, WHOLE GENOME SHOTGUN SEQUENCE"/>
    <property type="match status" value="1"/>
</dbReference>
<evidence type="ECO:0000256" key="1">
    <source>
        <dbReference type="SAM" id="MobiDB-lite"/>
    </source>
</evidence>
<dbReference type="Proteomes" id="UP000291343">
    <property type="component" value="Unassembled WGS sequence"/>
</dbReference>
<feature type="compositionally biased region" description="Polar residues" evidence="1">
    <location>
        <begin position="781"/>
        <end position="790"/>
    </location>
</feature>
<feature type="compositionally biased region" description="Gly residues" evidence="1">
    <location>
        <begin position="793"/>
        <end position="816"/>
    </location>
</feature>
<feature type="region of interest" description="Disordered" evidence="1">
    <location>
        <begin position="92"/>
        <end position="385"/>
    </location>
</feature>
<reference evidence="2 3" key="1">
    <citation type="journal article" date="2017" name="Gigascience">
        <title>Genome sequence of the small brown planthopper, Laodelphax striatellus.</title>
        <authorList>
            <person name="Zhu J."/>
            <person name="Jiang F."/>
            <person name="Wang X."/>
            <person name="Yang P."/>
            <person name="Bao Y."/>
            <person name="Zhao W."/>
            <person name="Wang W."/>
            <person name="Lu H."/>
            <person name="Wang Q."/>
            <person name="Cui N."/>
            <person name="Li J."/>
            <person name="Chen X."/>
            <person name="Luo L."/>
            <person name="Yu J."/>
            <person name="Kang L."/>
            <person name="Cui F."/>
        </authorList>
    </citation>
    <scope>NUCLEOTIDE SEQUENCE [LARGE SCALE GENOMIC DNA]</scope>
    <source>
        <strain evidence="2">Lst14</strain>
    </source>
</reference>
<dbReference type="STRING" id="195883.A0A482X793"/>
<feature type="compositionally biased region" description="Low complexity" evidence="1">
    <location>
        <begin position="917"/>
        <end position="936"/>
    </location>
</feature>
<gene>
    <name evidence="2" type="ORF">LSTR_LSTR000240</name>
</gene>
<feature type="compositionally biased region" description="Basic and acidic residues" evidence="1">
    <location>
        <begin position="297"/>
        <end position="306"/>
    </location>
</feature>
<feature type="compositionally biased region" description="Low complexity" evidence="1">
    <location>
        <begin position="261"/>
        <end position="270"/>
    </location>
</feature>
<feature type="compositionally biased region" description="Polar residues" evidence="1">
    <location>
        <begin position="849"/>
        <end position="862"/>
    </location>
</feature>
<feature type="compositionally biased region" description="Low complexity" evidence="1">
    <location>
        <begin position="131"/>
        <end position="148"/>
    </location>
</feature>
<feature type="compositionally biased region" description="Basic and acidic residues" evidence="1">
    <location>
        <begin position="588"/>
        <end position="724"/>
    </location>
</feature>
<feature type="compositionally biased region" description="Basic and acidic residues" evidence="1">
    <location>
        <begin position="149"/>
        <end position="163"/>
    </location>
</feature>
<protein>
    <submittedName>
        <fullName evidence="2">Uncharacterized protein</fullName>
    </submittedName>
</protein>
<feature type="compositionally biased region" description="Polar residues" evidence="1">
    <location>
        <begin position="748"/>
        <end position="761"/>
    </location>
</feature>
<evidence type="ECO:0000313" key="3">
    <source>
        <dbReference type="Proteomes" id="UP000291343"/>
    </source>
</evidence>
<keyword evidence="3" id="KW-1185">Reference proteome</keyword>
<feature type="compositionally biased region" description="Basic residues" evidence="1">
    <location>
        <begin position="435"/>
        <end position="444"/>
    </location>
</feature>
<feature type="compositionally biased region" description="Basic and acidic residues" evidence="1">
    <location>
        <begin position="453"/>
        <end position="463"/>
    </location>
</feature>
<feature type="compositionally biased region" description="Low complexity" evidence="1">
    <location>
        <begin position="413"/>
        <end position="430"/>
    </location>
</feature>
<name>A0A482X793_LAOST</name>
<organism evidence="2 3">
    <name type="scientific">Laodelphax striatellus</name>
    <name type="common">Small brown planthopper</name>
    <name type="synonym">Delphax striatella</name>
    <dbReference type="NCBI Taxonomy" id="195883"/>
    <lineage>
        <taxon>Eukaryota</taxon>
        <taxon>Metazoa</taxon>
        <taxon>Ecdysozoa</taxon>
        <taxon>Arthropoda</taxon>
        <taxon>Hexapoda</taxon>
        <taxon>Insecta</taxon>
        <taxon>Pterygota</taxon>
        <taxon>Neoptera</taxon>
        <taxon>Paraneoptera</taxon>
        <taxon>Hemiptera</taxon>
        <taxon>Auchenorrhyncha</taxon>
        <taxon>Fulgoroidea</taxon>
        <taxon>Delphacidae</taxon>
        <taxon>Criomorphinae</taxon>
        <taxon>Laodelphax</taxon>
    </lineage>
</organism>
<comment type="caution">
    <text evidence="2">The sequence shown here is derived from an EMBL/GenBank/DDBJ whole genome shotgun (WGS) entry which is preliminary data.</text>
</comment>
<feature type="region of interest" description="Disordered" evidence="1">
    <location>
        <begin position="588"/>
        <end position="951"/>
    </location>
</feature>
<dbReference type="InParanoid" id="A0A482X793"/>
<sequence length="1048" mass="116111">MVKKTKKVPLTVKSSSRIRDGKPTKVLELDLPIAEVLVPVRKSAKKNKKQFVKVPFQCKLVGYDDLFEPIDCDESKSCLSCLSCGSLCGAGDLSRSRPGSRTSYGSSRKKKGVPGSGSLTSCGSSRKKKGVPSSSSRSRTGSVSSSQPDRSRDTSRDTLRDGYSDGYSEGLRDGSRDGSYAGSIGSSPSGLYLTKEEKKRRKQEERQRKKEEKRRRSELKRRQSQEKKEMKKLEKQRKKDEKRRRSEAKKREKEERRRNSRAPSYSSSRDSMPDSRSSRSQSPTSSRGICPIGGKSGSDDEKQRRKDEKRRRSEMKRRESQQKKEMKRLEKLRKKEEKRRRSEAKKREKMERRRSSAGPSYSSSRDSMPDSSRSQTPTSGQGLICTSKNRCFAVSEDEMCRCKCAECCCRPNSATGSRGSSWPSSAGSAGQPDWRKKRKKKKKPGSGSGICGKPKDDDGRDSLPGEVLGTSPDRPYRDTLNLPHPSRGTTDMPEDRLSSRGSSGSRPGSSPPPKKTKKRGQSCCLGPKNFMGRICMKNNLFAGTRTRTGESVDNQCTYEEDLEPTLIADDGKPVPRGKCFMSRCRDNRLFPKRNDPMDQEEKRRLQDEARRSRASLRDEKKARKRAEKEAKKAQKAARRESRVSIKEEKKARKRAEKAARDAEKAARRESRASIREEKKARKRAEKAARDAEKAARRESRASIKEEKKARKRAEKEARKAEKAARRQSRASIRDEKKARKRAGRKPSSAGSKTPSAGSRPSTPYEGWDGNYGKGRLVDDAPSQSSHQPSQGRGSDGGRGGDYGRGGADGGRGGDGGRGADRGRGGASGDEDISDKWCGTKNTKPKKAKSSTVPRKSSRQSITWGGAKRPSSLARLSELIFGPKRPPRAASTDSRDSRGSLAPRASDTSRGSTAPADSRGSSYSRSSRGSLAPSESRGSLASRPSEASLSSADQELVDALAAKPGLLSSLRKMLFPCSTCTQDARQIEMCREINGTFRIVGDVESGRIDLFVDDSTKRKLKCALQELAKRTEEYAQTKKGIKNSQFKKD</sequence>
<feature type="compositionally biased region" description="Low complexity" evidence="1">
    <location>
        <begin position="356"/>
        <end position="374"/>
    </location>
</feature>
<dbReference type="OrthoDB" id="10667299at2759"/>
<feature type="compositionally biased region" description="Basic and acidic residues" evidence="1">
    <location>
        <begin position="194"/>
        <end position="210"/>
    </location>
</feature>
<feature type="compositionally biased region" description="Low complexity" evidence="1">
    <location>
        <begin position="499"/>
        <end position="508"/>
    </location>
</feature>
<dbReference type="PANTHER" id="PTHR34491">
    <property type="entry name" value="A-TYPE INCLUSION PROTEIN, PUTATIVE-RELATED"/>
    <property type="match status" value="1"/>
</dbReference>
<feature type="region of interest" description="Disordered" evidence="1">
    <location>
        <begin position="412"/>
        <end position="529"/>
    </location>
</feature>
<feature type="compositionally biased region" description="Basic and acidic residues" evidence="1">
    <location>
        <begin position="220"/>
        <end position="239"/>
    </location>
</feature>
<dbReference type="SMR" id="A0A482X793"/>
<feature type="compositionally biased region" description="Basic and acidic residues" evidence="1">
    <location>
        <begin position="316"/>
        <end position="335"/>
    </location>
</feature>
<feature type="compositionally biased region" description="Polar residues" evidence="1">
    <location>
        <begin position="375"/>
        <end position="385"/>
    </location>
</feature>
<dbReference type="CDD" id="cd06503">
    <property type="entry name" value="ATP-synt_Fo_b"/>
    <property type="match status" value="1"/>
</dbReference>
<proteinExistence type="predicted"/>